<organism evidence="1 2">
    <name type="scientific">Romanomermis culicivorax</name>
    <name type="common">Nematode worm</name>
    <dbReference type="NCBI Taxonomy" id="13658"/>
    <lineage>
        <taxon>Eukaryota</taxon>
        <taxon>Metazoa</taxon>
        <taxon>Ecdysozoa</taxon>
        <taxon>Nematoda</taxon>
        <taxon>Enoplea</taxon>
        <taxon>Dorylaimia</taxon>
        <taxon>Mermithida</taxon>
        <taxon>Mermithoidea</taxon>
        <taxon>Mermithidae</taxon>
        <taxon>Romanomermis</taxon>
    </lineage>
</organism>
<keyword evidence="1" id="KW-1185">Reference proteome</keyword>
<reference evidence="2" key="1">
    <citation type="submission" date="2022-11" db="UniProtKB">
        <authorList>
            <consortium name="WormBaseParasite"/>
        </authorList>
    </citation>
    <scope>IDENTIFICATION</scope>
</reference>
<accession>A0A915IND8</accession>
<dbReference type="Proteomes" id="UP000887565">
    <property type="component" value="Unplaced"/>
</dbReference>
<sequence length="173" mass="20024">MWNENNYLSKKTNNSLSGERIGDSAAQIRSVSVFIDDEEVKRPNDVDDPGRIFDRILDCIDDVVVRYHEWSIVRSIGSKKSFVDIVQVETRFGHHNEIDQPTHSHINAHHLINVALHIFHEVATVHKRDVDFFARFQGKFVRLGAETAEWCTPIRREMENVDQSDGRLFIESP</sequence>
<dbReference type="AlphaFoldDB" id="A0A915IND8"/>
<protein>
    <submittedName>
        <fullName evidence="2">Uncharacterized protein</fullName>
    </submittedName>
</protein>
<proteinExistence type="predicted"/>
<dbReference type="WBParaSite" id="nRc.2.0.1.t15708-RA">
    <property type="protein sequence ID" value="nRc.2.0.1.t15708-RA"/>
    <property type="gene ID" value="nRc.2.0.1.g15708"/>
</dbReference>
<evidence type="ECO:0000313" key="1">
    <source>
        <dbReference type="Proteomes" id="UP000887565"/>
    </source>
</evidence>
<name>A0A915IND8_ROMCU</name>
<evidence type="ECO:0000313" key="2">
    <source>
        <dbReference type="WBParaSite" id="nRc.2.0.1.t15708-RA"/>
    </source>
</evidence>